<keyword evidence="1" id="KW-1133">Transmembrane helix</keyword>
<evidence type="ECO:0000313" key="3">
    <source>
        <dbReference type="Proteomes" id="UP001496720"/>
    </source>
</evidence>
<feature type="transmembrane region" description="Helical" evidence="1">
    <location>
        <begin position="27"/>
        <end position="49"/>
    </location>
</feature>
<keyword evidence="1" id="KW-0472">Membrane</keyword>
<dbReference type="EMBL" id="JBEOZY010000001">
    <property type="protein sequence ID" value="MER6163137.1"/>
    <property type="molecule type" value="Genomic_DNA"/>
</dbReference>
<organism evidence="2 3">
    <name type="scientific">Streptomyces violaceorubidus</name>
    <dbReference type="NCBI Taxonomy" id="284042"/>
    <lineage>
        <taxon>Bacteria</taxon>
        <taxon>Bacillati</taxon>
        <taxon>Actinomycetota</taxon>
        <taxon>Actinomycetes</taxon>
        <taxon>Kitasatosporales</taxon>
        <taxon>Streptomycetaceae</taxon>
        <taxon>Streptomyces</taxon>
    </lineage>
</organism>
<sequence>MTAVVVAEFCGAPAAWLACRAAGLPKGILLGIAPVVGMVLGGLLAGNMARVAELLPGR</sequence>
<protein>
    <recommendedName>
        <fullName evidence="4">Major facilitator superfamily (MFS) profile domain-containing protein</fullName>
    </recommendedName>
</protein>
<dbReference type="Proteomes" id="UP001496720">
    <property type="component" value="Unassembled WGS sequence"/>
</dbReference>
<keyword evidence="3" id="KW-1185">Reference proteome</keyword>
<proteinExistence type="predicted"/>
<keyword evidence="1" id="KW-0812">Transmembrane</keyword>
<evidence type="ECO:0000256" key="1">
    <source>
        <dbReference type="SAM" id="Phobius"/>
    </source>
</evidence>
<gene>
    <name evidence="2" type="ORF">ABT188_00825</name>
</gene>
<reference evidence="2 3" key="1">
    <citation type="submission" date="2024-06" db="EMBL/GenBank/DDBJ databases">
        <title>The Natural Products Discovery Center: Release of the First 8490 Sequenced Strains for Exploring Actinobacteria Biosynthetic Diversity.</title>
        <authorList>
            <person name="Kalkreuter E."/>
            <person name="Kautsar S.A."/>
            <person name="Yang D."/>
            <person name="Bader C.D."/>
            <person name="Teijaro C.N."/>
            <person name="Fluegel L."/>
            <person name="Davis C.M."/>
            <person name="Simpson J.R."/>
            <person name="Lauterbach L."/>
            <person name="Steele A.D."/>
            <person name="Gui C."/>
            <person name="Meng S."/>
            <person name="Li G."/>
            <person name="Viehrig K."/>
            <person name="Ye F."/>
            <person name="Su P."/>
            <person name="Kiefer A.F."/>
            <person name="Nichols A."/>
            <person name="Cepeda A.J."/>
            <person name="Yan W."/>
            <person name="Fan B."/>
            <person name="Jiang Y."/>
            <person name="Adhikari A."/>
            <person name="Zheng C.-J."/>
            <person name="Schuster L."/>
            <person name="Cowan T.M."/>
            <person name="Smanski M.J."/>
            <person name="Chevrette M.G."/>
            <person name="De Carvalho L.P.S."/>
            <person name="Shen B."/>
        </authorList>
    </citation>
    <scope>NUCLEOTIDE SEQUENCE [LARGE SCALE GENOMIC DNA]</scope>
    <source>
        <strain evidence="2 3">NPDC001615</strain>
    </source>
</reference>
<dbReference type="RefSeq" id="WP_352145342.1">
    <property type="nucleotide sequence ID" value="NZ_JBEOZY010000001.1"/>
</dbReference>
<accession>A0ABV1SP89</accession>
<name>A0ABV1SP89_9ACTN</name>
<comment type="caution">
    <text evidence="2">The sequence shown here is derived from an EMBL/GenBank/DDBJ whole genome shotgun (WGS) entry which is preliminary data.</text>
</comment>
<evidence type="ECO:0008006" key="4">
    <source>
        <dbReference type="Google" id="ProtNLM"/>
    </source>
</evidence>
<evidence type="ECO:0000313" key="2">
    <source>
        <dbReference type="EMBL" id="MER6163137.1"/>
    </source>
</evidence>